<dbReference type="AlphaFoldDB" id="A0A0E9WBS7"/>
<organism evidence="1">
    <name type="scientific">Anguilla anguilla</name>
    <name type="common">European freshwater eel</name>
    <name type="synonym">Muraena anguilla</name>
    <dbReference type="NCBI Taxonomy" id="7936"/>
    <lineage>
        <taxon>Eukaryota</taxon>
        <taxon>Metazoa</taxon>
        <taxon>Chordata</taxon>
        <taxon>Craniata</taxon>
        <taxon>Vertebrata</taxon>
        <taxon>Euteleostomi</taxon>
        <taxon>Actinopterygii</taxon>
        <taxon>Neopterygii</taxon>
        <taxon>Teleostei</taxon>
        <taxon>Anguilliformes</taxon>
        <taxon>Anguillidae</taxon>
        <taxon>Anguilla</taxon>
    </lineage>
</organism>
<reference evidence="1" key="2">
    <citation type="journal article" date="2015" name="Fish Shellfish Immunol.">
        <title>Early steps in the European eel (Anguilla anguilla)-Vibrio vulnificus interaction in the gills: Role of the RtxA13 toxin.</title>
        <authorList>
            <person name="Callol A."/>
            <person name="Pajuelo D."/>
            <person name="Ebbesson L."/>
            <person name="Teles M."/>
            <person name="MacKenzie S."/>
            <person name="Amaro C."/>
        </authorList>
    </citation>
    <scope>NUCLEOTIDE SEQUENCE</scope>
</reference>
<evidence type="ECO:0000313" key="1">
    <source>
        <dbReference type="EMBL" id="JAH87035.1"/>
    </source>
</evidence>
<dbReference type="EMBL" id="GBXM01021542">
    <property type="protein sequence ID" value="JAH87035.1"/>
    <property type="molecule type" value="Transcribed_RNA"/>
</dbReference>
<sequence>MYSGGLCYEEQHRRGNNNISVQDFKRKCLLVSVLLWVLVWRHSLTDWG</sequence>
<reference evidence="1" key="1">
    <citation type="submission" date="2014-11" db="EMBL/GenBank/DDBJ databases">
        <authorList>
            <person name="Amaro Gonzalez C."/>
        </authorList>
    </citation>
    <scope>NUCLEOTIDE SEQUENCE</scope>
</reference>
<name>A0A0E9WBS7_ANGAN</name>
<accession>A0A0E9WBS7</accession>
<protein>
    <submittedName>
        <fullName evidence="1">Uncharacterized protein</fullName>
    </submittedName>
</protein>
<proteinExistence type="predicted"/>